<dbReference type="InterPro" id="IPR043128">
    <property type="entry name" value="Rev_trsase/Diguanyl_cyclase"/>
</dbReference>
<dbReference type="SUPFAM" id="SSF53098">
    <property type="entry name" value="Ribonuclease H-like"/>
    <property type="match status" value="1"/>
</dbReference>
<evidence type="ECO:0000259" key="10">
    <source>
        <dbReference type="PROSITE" id="PS50994"/>
    </source>
</evidence>
<proteinExistence type="predicted"/>
<dbReference type="SUPFAM" id="SSF56672">
    <property type="entry name" value="DNA/RNA polymerases"/>
    <property type="match status" value="1"/>
</dbReference>
<keyword evidence="6" id="KW-0378">Hydrolase</keyword>
<evidence type="ECO:0000256" key="3">
    <source>
        <dbReference type="ARBA" id="ARBA00022695"/>
    </source>
</evidence>
<evidence type="ECO:0000256" key="8">
    <source>
        <dbReference type="SAM" id="MobiDB-lite"/>
    </source>
</evidence>
<keyword evidence="7" id="KW-0695">RNA-directed DNA polymerase</keyword>
<gene>
    <name evidence="12" type="primary">LOC140038419</name>
</gene>
<evidence type="ECO:0000256" key="4">
    <source>
        <dbReference type="ARBA" id="ARBA00022722"/>
    </source>
</evidence>
<dbReference type="InterPro" id="IPR012337">
    <property type="entry name" value="RNaseH-like_sf"/>
</dbReference>
<dbReference type="Pfam" id="PF17917">
    <property type="entry name" value="RT_RNaseH"/>
    <property type="match status" value="1"/>
</dbReference>
<evidence type="ECO:0000256" key="2">
    <source>
        <dbReference type="ARBA" id="ARBA00022679"/>
    </source>
</evidence>
<reference evidence="12" key="1">
    <citation type="submission" date="2025-08" db="UniProtKB">
        <authorList>
            <consortium name="RefSeq"/>
        </authorList>
    </citation>
    <scope>IDENTIFICATION</scope>
    <source>
        <tissue evidence="12">Leaves</tissue>
    </source>
</reference>
<dbReference type="PANTHER" id="PTHR37984:SF5">
    <property type="entry name" value="PROTEIN NYNRIN-LIKE"/>
    <property type="match status" value="1"/>
</dbReference>
<keyword evidence="9" id="KW-0472">Membrane</keyword>
<keyword evidence="2" id="KW-0808">Transferase</keyword>
<dbReference type="InterPro" id="IPR021109">
    <property type="entry name" value="Peptidase_aspartic_dom_sf"/>
</dbReference>
<evidence type="ECO:0000256" key="6">
    <source>
        <dbReference type="ARBA" id="ARBA00022801"/>
    </source>
</evidence>
<feature type="domain" description="Integrase catalytic" evidence="10">
    <location>
        <begin position="681"/>
        <end position="845"/>
    </location>
</feature>
<dbReference type="Gene3D" id="3.30.70.270">
    <property type="match status" value="2"/>
</dbReference>
<dbReference type="Proteomes" id="UP001652660">
    <property type="component" value="Chromosome 3e"/>
</dbReference>
<keyword evidence="4" id="KW-0540">Nuclease</keyword>
<feature type="region of interest" description="Disordered" evidence="8">
    <location>
        <begin position="26"/>
        <end position="65"/>
    </location>
</feature>
<keyword evidence="11" id="KW-1185">Reference proteome</keyword>
<dbReference type="CDD" id="cd09274">
    <property type="entry name" value="RNase_HI_RT_Ty3"/>
    <property type="match status" value="1"/>
</dbReference>
<evidence type="ECO:0000256" key="5">
    <source>
        <dbReference type="ARBA" id="ARBA00022759"/>
    </source>
</evidence>
<keyword evidence="9" id="KW-0812">Transmembrane</keyword>
<protein>
    <recommendedName>
        <fullName evidence="1">RNA-directed DNA polymerase</fullName>
        <ecNumber evidence="1">2.7.7.49</ecNumber>
    </recommendedName>
</protein>
<keyword evidence="3" id="KW-0548">Nucleotidyltransferase</keyword>
<dbReference type="Gene3D" id="3.30.420.10">
    <property type="entry name" value="Ribonuclease H-like superfamily/Ribonuclease H"/>
    <property type="match status" value="1"/>
</dbReference>
<evidence type="ECO:0000313" key="12">
    <source>
        <dbReference type="RefSeq" id="XP_071939872.1"/>
    </source>
</evidence>
<dbReference type="InterPro" id="IPR001584">
    <property type="entry name" value="Integrase_cat-core"/>
</dbReference>
<feature type="compositionally biased region" description="Polar residues" evidence="8">
    <location>
        <begin position="30"/>
        <end position="41"/>
    </location>
</feature>
<dbReference type="PANTHER" id="PTHR37984">
    <property type="entry name" value="PROTEIN CBG26694"/>
    <property type="match status" value="1"/>
</dbReference>
<dbReference type="InterPro" id="IPR050951">
    <property type="entry name" value="Retrovirus_Pol_polyprotein"/>
</dbReference>
<organism evidence="11 12">
    <name type="scientific">Coffea arabica</name>
    <name type="common">Arabian coffee</name>
    <dbReference type="NCBI Taxonomy" id="13443"/>
    <lineage>
        <taxon>Eukaryota</taxon>
        <taxon>Viridiplantae</taxon>
        <taxon>Streptophyta</taxon>
        <taxon>Embryophyta</taxon>
        <taxon>Tracheophyta</taxon>
        <taxon>Spermatophyta</taxon>
        <taxon>Magnoliopsida</taxon>
        <taxon>eudicotyledons</taxon>
        <taxon>Gunneridae</taxon>
        <taxon>Pentapetalae</taxon>
        <taxon>asterids</taxon>
        <taxon>lamiids</taxon>
        <taxon>Gentianales</taxon>
        <taxon>Rubiaceae</taxon>
        <taxon>Ixoroideae</taxon>
        <taxon>Gardenieae complex</taxon>
        <taxon>Bertiereae - Coffeeae clade</taxon>
        <taxon>Coffeeae</taxon>
        <taxon>Coffea</taxon>
    </lineage>
</organism>
<keyword evidence="9" id="KW-1133">Transmembrane helix</keyword>
<sequence>MVGGVPAPCKQYDPYSNKYNSGWRDHPNFSYGNRPQNSFSNRLPGFQQPWQQKSQLSSSNSGSSLEEIVKSLPTTITQLQQETRTLVASTTQFQQDTKAGMKDMETRMSQMATAINRLESHVYEKLPSQSVANLKNVSAMTLRSGKEVEGPKLVNSKSKSEEKIEKDIEEEGHIHRDPKITLAPSIPIKSNLPPFPCRLEKSKKAEKEKEILDVFRKVEINIPLLDAIKQVPKYAKFLNNLCTHKRKLRRDERVAIGENVSAILQRKLPPKCGDPGIFIILCKIGNTPIRRVMLDLWASINVMPKIIYASLNLEPLKETAIIIQLTDRTNAYPEGLVENVLVQETFELDSENALKMALIKHLELGVTPNVDMRDELHHAVEPYIHFQPSLQRYFQIAITPEGQEKTMFTAYLVHLLTVGCLSVFVMLQQLFKGAWCIETNLVLNWEKCHFMVEYGIVLGHVVSAKGIEVDKSKIDLISALPYPVCVREVRSFLGHAGFYRRFIKDFSKIGAPLFKLLQKDMTFNFTHECKVAFDKLKESLTSPPIIQSPDWSLPFEIMCDVSDYAIGSVLGQRIGKAAHVIYYASRVLSGAQLNYSTTEKELLAVIFALEKFRSYLLGVKVIIFSDHAVLRYLLAKKDAKPRLIRWILLLQEFDLEIKDRSGAENLEADHLSRMLTNKEDLQLRESFSEEQLLAIDSSVPWYLSLIFWILYILFAVDYVFKWMEAKATQTNDSRVVAKFIKSNIFVRFEMPRAIISGRGTHFYNKTIAALFRKYGVLHKVSTPYHPQTNGQAEVSNRKVKSILEKMVRPDRKDWSLKLDDTLWTYRTAYKTPIGISPYRLVFGKPCHLLVEFEHRAFWTLKRYNMDLMDVGGHGKLQLQELEELRNEAYENSAIYKEKSKIFRDQQVSRKSFVVGQKVLLYHSRLKFFPNKLCSRWIGPFVISNIFHYGAVKI</sequence>
<dbReference type="Gene3D" id="2.40.70.10">
    <property type="entry name" value="Acid Proteases"/>
    <property type="match status" value="1"/>
</dbReference>
<dbReference type="InterPro" id="IPR043502">
    <property type="entry name" value="DNA/RNA_pol_sf"/>
</dbReference>
<dbReference type="EC" id="2.7.7.49" evidence="1"/>
<dbReference type="InterPro" id="IPR041373">
    <property type="entry name" value="RT_RNaseH"/>
</dbReference>
<evidence type="ECO:0000313" key="11">
    <source>
        <dbReference type="Proteomes" id="UP001652660"/>
    </source>
</evidence>
<dbReference type="RefSeq" id="XP_071939872.1">
    <property type="nucleotide sequence ID" value="XM_072083771.1"/>
</dbReference>
<dbReference type="InterPro" id="IPR036397">
    <property type="entry name" value="RNaseH_sf"/>
</dbReference>
<keyword evidence="5" id="KW-0255">Endonuclease</keyword>
<evidence type="ECO:0000256" key="9">
    <source>
        <dbReference type="SAM" id="Phobius"/>
    </source>
</evidence>
<evidence type="ECO:0000256" key="7">
    <source>
        <dbReference type="ARBA" id="ARBA00022918"/>
    </source>
</evidence>
<name>A0ABM4X758_COFAR</name>
<dbReference type="GeneID" id="140038419"/>
<accession>A0ABM4X758</accession>
<evidence type="ECO:0000256" key="1">
    <source>
        <dbReference type="ARBA" id="ARBA00012493"/>
    </source>
</evidence>
<feature type="compositionally biased region" description="Low complexity" evidence="8">
    <location>
        <begin position="51"/>
        <end position="64"/>
    </location>
</feature>
<dbReference type="PROSITE" id="PS50994">
    <property type="entry name" value="INTEGRASE"/>
    <property type="match status" value="1"/>
</dbReference>
<feature type="transmembrane region" description="Helical" evidence="9">
    <location>
        <begin position="701"/>
        <end position="720"/>
    </location>
</feature>